<accession>A0ABX0ZFN6</accession>
<evidence type="ECO:0000313" key="1">
    <source>
        <dbReference type="EMBL" id="NJP42618.1"/>
    </source>
</evidence>
<comment type="caution">
    <text evidence="1">The sequence shown here is derived from an EMBL/GenBank/DDBJ whole genome shotgun (WGS) entry which is preliminary data.</text>
</comment>
<sequence>MSRGTTTVRDDTGVWRVQGPSVGIDDTGWARMGPEQRVRAVVALLTDRRDAAAPRPMGLGVREIMEIERDQPGPVGAAYRCFLSVTGGGFGRLLVSSDVFYPLMLGLREAAEDLLAEHGVPFRLADTDRVFLMHQNGRFDFLRGPGPDPEVWSYDEADGDFAGPNPTGATFTEWLRGVAEREVRGG</sequence>
<name>A0ABX0ZFN6_9ACTN</name>
<reference evidence="1 2" key="1">
    <citation type="submission" date="2020-03" db="EMBL/GenBank/DDBJ databases">
        <title>WGS of actinomycetes isolated from Thailand.</title>
        <authorList>
            <person name="Thawai C."/>
        </authorList>
    </citation>
    <scope>NUCLEOTIDE SEQUENCE [LARGE SCALE GENOMIC DNA]</scope>
    <source>
        <strain evidence="1 2">PRB2-1</strain>
    </source>
</reference>
<dbReference type="EMBL" id="JAATEJ010000002">
    <property type="protein sequence ID" value="NJP42618.1"/>
    <property type="molecule type" value="Genomic_DNA"/>
</dbReference>
<dbReference type="InterPro" id="IPR037883">
    <property type="entry name" value="Knr4/Smi1-like_sf"/>
</dbReference>
<proteinExistence type="predicted"/>
<organism evidence="1 2">
    <name type="scientific">Actinacidiphila epipremni</name>
    <dbReference type="NCBI Taxonomy" id="2053013"/>
    <lineage>
        <taxon>Bacteria</taxon>
        <taxon>Bacillati</taxon>
        <taxon>Actinomycetota</taxon>
        <taxon>Actinomycetes</taxon>
        <taxon>Kitasatosporales</taxon>
        <taxon>Streptomycetaceae</taxon>
        <taxon>Actinacidiphila</taxon>
    </lineage>
</organism>
<dbReference type="SUPFAM" id="SSF160631">
    <property type="entry name" value="SMI1/KNR4-like"/>
    <property type="match status" value="1"/>
</dbReference>
<gene>
    <name evidence="1" type="ORF">HCN08_04205</name>
</gene>
<keyword evidence="2" id="KW-1185">Reference proteome</keyword>
<evidence type="ECO:0000313" key="2">
    <source>
        <dbReference type="Proteomes" id="UP000734511"/>
    </source>
</evidence>
<dbReference type="RefSeq" id="WP_167981469.1">
    <property type="nucleotide sequence ID" value="NZ_JAATEJ010000002.1"/>
</dbReference>
<protein>
    <submittedName>
        <fullName evidence="1">SMI1/KNR4 family protein</fullName>
    </submittedName>
</protein>
<dbReference type="Proteomes" id="UP000734511">
    <property type="component" value="Unassembled WGS sequence"/>
</dbReference>